<sequence>MAPNVQTSWERIAQEYHRFEDELGELLVDDVVNAKFMQLQEIGSAARIMWEKLLFKHDCRDDNDDDNLFDKMTCSNPALLEALSSIIILDDATKNQEWLHLFNASLSDVSPKLLQGLWYHAPKEFSARVADFNDNLYYQMQQIRGLDHYDLDDRAGLQNLEEFLQANEYLGSFLSTEYTMPQPPHVDYTYEVLKEHQEDNTLRLGFFPLTKDGMFLQVWQTSTNYDYSNQVEGQVIFIPYGKILVVPASTIHGGGFRTSDMEEAGMYGNLRFHMYVATKDVSLPSHQSNKYTEPGDKTRELSQRYVDSRHMETLLKSLFV</sequence>
<comment type="caution">
    <text evidence="1">The sequence shown here is derived from an EMBL/GenBank/DDBJ whole genome shotgun (WGS) entry which is preliminary data.</text>
</comment>
<dbReference type="EMBL" id="JAGRRH010000007">
    <property type="protein sequence ID" value="KAG7367258.1"/>
    <property type="molecule type" value="Genomic_DNA"/>
</dbReference>
<dbReference type="OrthoDB" id="43808at2759"/>
<keyword evidence="2" id="KW-1185">Reference proteome</keyword>
<proteinExistence type="predicted"/>
<protein>
    <submittedName>
        <fullName evidence="1">Uncharacterized protein</fullName>
    </submittedName>
</protein>
<reference evidence="1" key="2">
    <citation type="submission" date="2021-04" db="EMBL/GenBank/DDBJ databases">
        <authorList>
            <person name="Podell S."/>
        </authorList>
    </citation>
    <scope>NUCLEOTIDE SEQUENCE</scope>
    <source>
        <strain evidence="1">Hildebrandi</strain>
    </source>
</reference>
<reference evidence="1" key="1">
    <citation type="journal article" date="2021" name="Sci. Rep.">
        <title>Diploid genomic architecture of Nitzschia inconspicua, an elite biomass production diatom.</title>
        <authorList>
            <person name="Oliver A."/>
            <person name="Podell S."/>
            <person name="Pinowska A."/>
            <person name="Traller J.C."/>
            <person name="Smith S.R."/>
            <person name="McClure R."/>
            <person name="Beliaev A."/>
            <person name="Bohutskyi P."/>
            <person name="Hill E.A."/>
            <person name="Rabines A."/>
            <person name="Zheng H."/>
            <person name="Allen L.Z."/>
            <person name="Kuo A."/>
            <person name="Grigoriev I.V."/>
            <person name="Allen A.E."/>
            <person name="Hazlebeck D."/>
            <person name="Allen E.E."/>
        </authorList>
    </citation>
    <scope>NUCLEOTIDE SEQUENCE</scope>
    <source>
        <strain evidence="1">Hildebrandi</strain>
    </source>
</reference>
<name>A0A9K3Q171_9STRA</name>
<accession>A0A9K3Q171</accession>
<evidence type="ECO:0000313" key="2">
    <source>
        <dbReference type="Proteomes" id="UP000693970"/>
    </source>
</evidence>
<organism evidence="1 2">
    <name type="scientific">Nitzschia inconspicua</name>
    <dbReference type="NCBI Taxonomy" id="303405"/>
    <lineage>
        <taxon>Eukaryota</taxon>
        <taxon>Sar</taxon>
        <taxon>Stramenopiles</taxon>
        <taxon>Ochrophyta</taxon>
        <taxon>Bacillariophyta</taxon>
        <taxon>Bacillariophyceae</taxon>
        <taxon>Bacillariophycidae</taxon>
        <taxon>Bacillariales</taxon>
        <taxon>Bacillariaceae</taxon>
        <taxon>Nitzschia</taxon>
    </lineage>
</organism>
<gene>
    <name evidence="1" type="ORF">IV203_029929</name>
</gene>
<dbReference type="AlphaFoldDB" id="A0A9K3Q171"/>
<evidence type="ECO:0000313" key="1">
    <source>
        <dbReference type="EMBL" id="KAG7367258.1"/>
    </source>
</evidence>
<dbReference type="Proteomes" id="UP000693970">
    <property type="component" value="Unassembled WGS sequence"/>
</dbReference>